<comment type="caution">
    <text evidence="3">The sequence shown here is derived from an EMBL/GenBank/DDBJ whole genome shotgun (WGS) entry which is preliminary data.</text>
</comment>
<dbReference type="InterPro" id="IPR036188">
    <property type="entry name" value="FAD/NAD-bd_sf"/>
</dbReference>
<dbReference type="SUPFAM" id="SSF51905">
    <property type="entry name" value="FAD/NAD(P)-binding domain"/>
    <property type="match status" value="1"/>
</dbReference>
<evidence type="ECO:0000313" key="4">
    <source>
        <dbReference type="Proteomes" id="UP001651050"/>
    </source>
</evidence>
<keyword evidence="1" id="KW-0560">Oxidoreductase</keyword>
<dbReference type="InterPro" id="IPR006076">
    <property type="entry name" value="FAD-dep_OxRdtase"/>
</dbReference>
<sequence>MEQPGTVPSRADAVVIGGGVMGASVAFHLAEAGAHVVLLESGELGRGSSGKPIGGVRAQFSDPANVALGHRSLELFEDFRRRPGADIGLRQTGYLFALPTDDDVELFGRSVALQRELGVDSRLLTTADARRLNPYLSASAYAGAAYAPRDGWAHPAAVVAGYADGARRHGAGVVAHAPVTAVEQARDGLTVVTPRGSVTAPTLVLCAGAWSRGVGGLVDVDLPVDPVRRQIAFTAPLEPSPPTLPFTIDFGTTYYLHNADARGTLLLGASEPGTPVGFDTAYDPGWEPWLRGLAARATPALADAPLTGGWAGLYELTPDHDALIGEAPRPVGDARVLYACGFSGHGFLQAPAVGEAVADLYLGRAGTPAARGVDVSAFDAGRFGARRSRTEANII</sequence>
<protein>
    <submittedName>
        <fullName evidence="3">FAD-binding oxidoreductase</fullName>
    </submittedName>
</protein>
<accession>A0ABT0J131</accession>
<reference evidence="3 4" key="1">
    <citation type="submission" date="2022-02" db="EMBL/GenBank/DDBJ databases">
        <title>The car tank lid bacteriome: a reservoir of bacteria with potential in bioremediation of fuel.</title>
        <authorList>
            <person name="Vidal-Verdu A."/>
            <person name="Gomez-Martinez D."/>
            <person name="Latorre-Perez A."/>
            <person name="Pereto J."/>
            <person name="Porcar M."/>
        </authorList>
    </citation>
    <scope>NUCLEOTIDE SEQUENCE [LARGE SCALE GENOMIC DNA]</scope>
    <source>
        <strain evidence="3 4">4D.3</strain>
    </source>
</reference>
<dbReference type="RefSeq" id="WP_416343071.1">
    <property type="nucleotide sequence ID" value="NZ_JALQCY010000002.1"/>
</dbReference>
<dbReference type="SUPFAM" id="SSF54373">
    <property type="entry name" value="FAD-linked reductases, C-terminal domain"/>
    <property type="match status" value="1"/>
</dbReference>
<gene>
    <name evidence="3" type="ORF">M1843_05535</name>
</gene>
<proteinExistence type="predicted"/>
<evidence type="ECO:0000259" key="2">
    <source>
        <dbReference type="Pfam" id="PF01266"/>
    </source>
</evidence>
<dbReference type="Gene3D" id="3.30.9.10">
    <property type="entry name" value="D-Amino Acid Oxidase, subunit A, domain 2"/>
    <property type="match status" value="1"/>
</dbReference>
<dbReference type="Proteomes" id="UP001651050">
    <property type="component" value="Unassembled WGS sequence"/>
</dbReference>
<dbReference type="PANTHER" id="PTHR13847:SF287">
    <property type="entry name" value="FAD-DEPENDENT OXIDOREDUCTASE DOMAIN-CONTAINING PROTEIN 1"/>
    <property type="match status" value="1"/>
</dbReference>
<dbReference type="Gene3D" id="3.50.50.60">
    <property type="entry name" value="FAD/NAD(P)-binding domain"/>
    <property type="match status" value="1"/>
</dbReference>
<organism evidence="3 4">
    <name type="scientific">Isoptericola peretonis</name>
    <dbReference type="NCBI Taxonomy" id="2918523"/>
    <lineage>
        <taxon>Bacteria</taxon>
        <taxon>Bacillati</taxon>
        <taxon>Actinomycetota</taxon>
        <taxon>Actinomycetes</taxon>
        <taxon>Micrococcales</taxon>
        <taxon>Promicromonosporaceae</taxon>
        <taxon>Isoptericola</taxon>
    </lineage>
</organism>
<keyword evidence="4" id="KW-1185">Reference proteome</keyword>
<evidence type="ECO:0000313" key="3">
    <source>
        <dbReference type="EMBL" id="MCK9793207.1"/>
    </source>
</evidence>
<name>A0ABT0J131_9MICO</name>
<feature type="domain" description="FAD dependent oxidoreductase" evidence="2">
    <location>
        <begin position="12"/>
        <end position="360"/>
    </location>
</feature>
<dbReference type="PANTHER" id="PTHR13847">
    <property type="entry name" value="SARCOSINE DEHYDROGENASE-RELATED"/>
    <property type="match status" value="1"/>
</dbReference>
<dbReference type="EMBL" id="JALQCY010000002">
    <property type="protein sequence ID" value="MCK9793207.1"/>
    <property type="molecule type" value="Genomic_DNA"/>
</dbReference>
<dbReference type="Pfam" id="PF01266">
    <property type="entry name" value="DAO"/>
    <property type="match status" value="1"/>
</dbReference>
<evidence type="ECO:0000256" key="1">
    <source>
        <dbReference type="ARBA" id="ARBA00023002"/>
    </source>
</evidence>